<evidence type="ECO:0000256" key="2">
    <source>
        <dbReference type="SAM" id="SignalP"/>
    </source>
</evidence>
<proteinExistence type="predicted"/>
<organism evidence="3 4">
    <name type="scientific">Solanum pinnatisectum</name>
    <name type="common">tansyleaf nightshade</name>
    <dbReference type="NCBI Taxonomy" id="50273"/>
    <lineage>
        <taxon>Eukaryota</taxon>
        <taxon>Viridiplantae</taxon>
        <taxon>Streptophyta</taxon>
        <taxon>Embryophyta</taxon>
        <taxon>Tracheophyta</taxon>
        <taxon>Spermatophyta</taxon>
        <taxon>Magnoliopsida</taxon>
        <taxon>eudicotyledons</taxon>
        <taxon>Gunneridae</taxon>
        <taxon>Pentapetalae</taxon>
        <taxon>asterids</taxon>
        <taxon>lamiids</taxon>
        <taxon>Solanales</taxon>
        <taxon>Solanaceae</taxon>
        <taxon>Solanoideae</taxon>
        <taxon>Solaneae</taxon>
        <taxon>Solanum</taxon>
    </lineage>
</organism>
<gene>
    <name evidence="3" type="ORF">R3W88_027547</name>
</gene>
<feature type="signal peptide" evidence="2">
    <location>
        <begin position="1"/>
        <end position="20"/>
    </location>
</feature>
<dbReference type="EMBL" id="JAWPEI010000006">
    <property type="protein sequence ID" value="KAK4724768.1"/>
    <property type="molecule type" value="Genomic_DNA"/>
</dbReference>
<keyword evidence="4" id="KW-1185">Reference proteome</keyword>
<evidence type="ECO:0000313" key="4">
    <source>
        <dbReference type="Proteomes" id="UP001311915"/>
    </source>
</evidence>
<dbReference type="SUPFAM" id="SSF101148">
    <property type="entry name" value="Plant invertase/pectin methylesterase inhibitor"/>
    <property type="match status" value="1"/>
</dbReference>
<evidence type="ECO:0000256" key="1">
    <source>
        <dbReference type="ARBA" id="ARBA00022729"/>
    </source>
</evidence>
<dbReference type="Gene3D" id="1.20.140.40">
    <property type="entry name" value="Invertase/pectin methylesterase inhibitor family protein"/>
    <property type="match status" value="1"/>
</dbReference>
<evidence type="ECO:0000313" key="3">
    <source>
        <dbReference type="EMBL" id="KAK4724768.1"/>
    </source>
</evidence>
<dbReference type="InterPro" id="IPR035513">
    <property type="entry name" value="Invertase/methylesterase_inhib"/>
</dbReference>
<accession>A0AAV9LHK2</accession>
<evidence type="ECO:0008006" key="5">
    <source>
        <dbReference type="Google" id="ProtNLM"/>
    </source>
</evidence>
<dbReference type="AlphaFoldDB" id="A0AAV9LHK2"/>
<dbReference type="Proteomes" id="UP001311915">
    <property type="component" value="Unassembled WGS sequence"/>
</dbReference>
<sequence length="121" mass="13444">MKALSVIFIFFLSLVTFSLGDLIEDVCQRSSDFKVCIDALRADPKSSSTDKKYDATSAIKYFDANDFLAARTSTTAIASAPDTCEETFNESPLRISPIKSKDDDFMNFIGLTMSLLNQFKN</sequence>
<keyword evidence="1 2" id="KW-0732">Signal</keyword>
<name>A0AAV9LHK2_9SOLN</name>
<feature type="chain" id="PRO_5043810192" description="Pectinesterase inhibitor domain-containing protein" evidence="2">
    <location>
        <begin position="21"/>
        <end position="121"/>
    </location>
</feature>
<dbReference type="PANTHER" id="PTHR35357">
    <property type="entry name" value="OS02G0537100 PROTEIN"/>
    <property type="match status" value="1"/>
</dbReference>
<comment type="caution">
    <text evidence="3">The sequence shown here is derived from an EMBL/GenBank/DDBJ whole genome shotgun (WGS) entry which is preliminary data.</text>
</comment>
<protein>
    <recommendedName>
        <fullName evidence="5">Pectinesterase inhibitor domain-containing protein</fullName>
    </recommendedName>
</protein>
<reference evidence="3 4" key="1">
    <citation type="submission" date="2023-10" db="EMBL/GenBank/DDBJ databases">
        <title>Genome-Wide Identification Analysis in wild type Solanum Pinnatisectum Reveals Some Genes Defensing Phytophthora Infestans.</title>
        <authorList>
            <person name="Sun C."/>
        </authorList>
    </citation>
    <scope>NUCLEOTIDE SEQUENCE [LARGE SCALE GENOMIC DNA]</scope>
    <source>
        <strain evidence="3">LQN</strain>
        <tissue evidence="3">Leaf</tissue>
    </source>
</reference>
<dbReference type="PANTHER" id="PTHR35357:SF8">
    <property type="entry name" value="OS01G0111000 PROTEIN"/>
    <property type="match status" value="1"/>
</dbReference>